<dbReference type="Pfam" id="PF00646">
    <property type="entry name" value="F-box"/>
    <property type="match status" value="1"/>
</dbReference>
<dbReference type="Gene3D" id="1.20.1280.50">
    <property type="match status" value="1"/>
</dbReference>
<proteinExistence type="predicted"/>
<dbReference type="OMA" id="TRNEPKF"/>
<protein>
    <recommendedName>
        <fullName evidence="1">F-box domain-containing protein</fullName>
    </recommendedName>
</protein>
<organism evidence="2 3">
    <name type="scientific">Phaeosphaeria nodorum (strain SN15 / ATCC MYA-4574 / FGSC 10173)</name>
    <name type="common">Glume blotch fungus</name>
    <name type="synonym">Parastagonospora nodorum</name>
    <dbReference type="NCBI Taxonomy" id="321614"/>
    <lineage>
        <taxon>Eukaryota</taxon>
        <taxon>Fungi</taxon>
        <taxon>Dikarya</taxon>
        <taxon>Ascomycota</taxon>
        <taxon>Pezizomycotina</taxon>
        <taxon>Dothideomycetes</taxon>
        <taxon>Pleosporomycetidae</taxon>
        <taxon>Pleosporales</taxon>
        <taxon>Pleosporineae</taxon>
        <taxon>Phaeosphaeriaceae</taxon>
        <taxon>Parastagonospora</taxon>
    </lineage>
</organism>
<dbReference type="InterPro" id="IPR001810">
    <property type="entry name" value="F-box_dom"/>
</dbReference>
<dbReference type="Proteomes" id="UP000663193">
    <property type="component" value="Chromosome 7"/>
</dbReference>
<evidence type="ECO:0000313" key="2">
    <source>
        <dbReference type="EMBL" id="QRC97651.1"/>
    </source>
</evidence>
<name>A0A7U2I2P9_PHANO</name>
<dbReference type="KEGG" id="pno:SNOG_08576"/>
<dbReference type="PROSITE" id="PS50181">
    <property type="entry name" value="FBOX"/>
    <property type="match status" value="1"/>
</dbReference>
<evidence type="ECO:0000313" key="3">
    <source>
        <dbReference type="Proteomes" id="UP000663193"/>
    </source>
</evidence>
<dbReference type="EMBL" id="CP069029">
    <property type="protein sequence ID" value="QRC97651.1"/>
    <property type="molecule type" value="Genomic_DNA"/>
</dbReference>
<dbReference type="CDD" id="cd09917">
    <property type="entry name" value="F-box_SF"/>
    <property type="match status" value="1"/>
</dbReference>
<dbReference type="InterPro" id="IPR036047">
    <property type="entry name" value="F-box-like_dom_sf"/>
</dbReference>
<accession>A0A7U2I2P9</accession>
<dbReference type="AlphaFoldDB" id="A0A7U2I2P9"/>
<keyword evidence="3" id="KW-1185">Reference proteome</keyword>
<dbReference type="SUPFAM" id="SSF81383">
    <property type="entry name" value="F-box domain"/>
    <property type="match status" value="1"/>
</dbReference>
<feature type="domain" description="F-box" evidence="1">
    <location>
        <begin position="52"/>
        <end position="99"/>
    </location>
</feature>
<dbReference type="VEuPathDB" id="FungiDB:JI435_085760"/>
<dbReference type="RefSeq" id="XP_001798885.1">
    <property type="nucleotide sequence ID" value="XM_001798833.1"/>
</dbReference>
<evidence type="ECO:0000259" key="1">
    <source>
        <dbReference type="PROSITE" id="PS50181"/>
    </source>
</evidence>
<gene>
    <name evidence="2" type="ORF">JI435_085760</name>
</gene>
<dbReference type="OrthoDB" id="3932329at2759"/>
<reference evidence="3" key="1">
    <citation type="journal article" date="2021" name="BMC Genomics">
        <title>Chromosome-level genome assembly and manually-curated proteome of model necrotroph Parastagonospora nodorum Sn15 reveals a genome-wide trove of candidate effector homologs, and redundancy of virulence-related functions within an accessory chromosome.</title>
        <authorList>
            <person name="Bertazzoni S."/>
            <person name="Jones D.A.B."/>
            <person name="Phan H.T."/>
            <person name="Tan K.-C."/>
            <person name="Hane J.K."/>
        </authorList>
    </citation>
    <scope>NUCLEOTIDE SEQUENCE [LARGE SCALE GENOMIC DNA]</scope>
    <source>
        <strain evidence="3">SN15 / ATCC MYA-4574 / FGSC 10173)</strain>
    </source>
</reference>
<sequence>MTKAEWWGGGYDRFYADPIDISDIADFIHDVLSVSSPEVPAKGIPQNSEQEYRGIERLPNELLDAICHYLPTQSIIKLHRTSKTMIQKVRLDNGFWRSHFFTGSLHAHLWDLNAKDIEALEQGPRNVPLATDWDWRSVAKLLATKQFPIAGYDPRLDNMPLGLWNRCRIWSIVEKAFEHDFLEKPFHGQSNSGTDASRYDDA</sequence>